<organism evidence="1 2">
    <name type="scientific">Paramecium primaurelia</name>
    <dbReference type="NCBI Taxonomy" id="5886"/>
    <lineage>
        <taxon>Eukaryota</taxon>
        <taxon>Sar</taxon>
        <taxon>Alveolata</taxon>
        <taxon>Ciliophora</taxon>
        <taxon>Intramacronucleata</taxon>
        <taxon>Oligohymenophorea</taxon>
        <taxon>Peniculida</taxon>
        <taxon>Parameciidae</taxon>
        <taxon>Paramecium</taxon>
    </lineage>
</organism>
<dbReference type="AlphaFoldDB" id="A0A8S1QJH9"/>
<evidence type="ECO:0000313" key="2">
    <source>
        <dbReference type="Proteomes" id="UP000688137"/>
    </source>
</evidence>
<protein>
    <submittedName>
        <fullName evidence="1">Uncharacterized protein</fullName>
    </submittedName>
</protein>
<keyword evidence="2" id="KW-1185">Reference proteome</keyword>
<sequence>MINQSNQRSLDSQLIEQEPSIQQIKSIRISSNHYSISNQQMQKESDSLDTFQSIFDSELEQRVIFESISNISTTNTINQKKKKLKRVCQANSFKARLAQRTRIQSFRLDEEACSQDEEESLPQNLMEVDLQFREEAIFSVQKIIETRKNLII</sequence>
<proteinExistence type="predicted"/>
<reference evidence="1" key="1">
    <citation type="submission" date="2021-01" db="EMBL/GenBank/DDBJ databases">
        <authorList>
            <consortium name="Genoscope - CEA"/>
            <person name="William W."/>
        </authorList>
    </citation>
    <scope>NUCLEOTIDE SEQUENCE</scope>
</reference>
<dbReference type="EMBL" id="CAJJDM010000175">
    <property type="protein sequence ID" value="CAD8115832.1"/>
    <property type="molecule type" value="Genomic_DNA"/>
</dbReference>
<dbReference type="Proteomes" id="UP000688137">
    <property type="component" value="Unassembled WGS sequence"/>
</dbReference>
<name>A0A8S1QJH9_PARPR</name>
<comment type="caution">
    <text evidence="1">The sequence shown here is derived from an EMBL/GenBank/DDBJ whole genome shotgun (WGS) entry which is preliminary data.</text>
</comment>
<dbReference type="OMA" id="VCQANSF"/>
<evidence type="ECO:0000313" key="1">
    <source>
        <dbReference type="EMBL" id="CAD8115832.1"/>
    </source>
</evidence>
<gene>
    <name evidence="1" type="ORF">PPRIM_AZ9-3.1.T1660063</name>
</gene>
<accession>A0A8S1QJH9</accession>